<gene>
    <name evidence="1" type="ORF">METZ01_LOCUS437500</name>
</gene>
<dbReference type="EMBL" id="UINC01177162">
    <property type="protein sequence ID" value="SVD84646.1"/>
    <property type="molecule type" value="Genomic_DNA"/>
</dbReference>
<proteinExistence type="predicted"/>
<accession>A0A382YMV4</accession>
<dbReference type="AlphaFoldDB" id="A0A382YMV4"/>
<evidence type="ECO:0000313" key="1">
    <source>
        <dbReference type="EMBL" id="SVD84646.1"/>
    </source>
</evidence>
<sequence>VKRKSVSYEEIAYSNMMSIEALVNLLTRKGLITQQEVLDELMAVRERDEKGKG</sequence>
<feature type="non-terminal residue" evidence="1">
    <location>
        <position position="1"/>
    </location>
</feature>
<organism evidence="1">
    <name type="scientific">marine metagenome</name>
    <dbReference type="NCBI Taxonomy" id="408172"/>
    <lineage>
        <taxon>unclassified sequences</taxon>
        <taxon>metagenomes</taxon>
        <taxon>ecological metagenomes</taxon>
    </lineage>
</organism>
<protein>
    <submittedName>
        <fullName evidence="1">Uncharacterized protein</fullName>
    </submittedName>
</protein>
<name>A0A382YMV4_9ZZZZ</name>
<reference evidence="1" key="1">
    <citation type="submission" date="2018-05" db="EMBL/GenBank/DDBJ databases">
        <authorList>
            <person name="Lanie J.A."/>
            <person name="Ng W.-L."/>
            <person name="Kazmierczak K.M."/>
            <person name="Andrzejewski T.M."/>
            <person name="Davidsen T.M."/>
            <person name="Wayne K.J."/>
            <person name="Tettelin H."/>
            <person name="Glass J.I."/>
            <person name="Rusch D."/>
            <person name="Podicherti R."/>
            <person name="Tsui H.-C.T."/>
            <person name="Winkler M.E."/>
        </authorList>
    </citation>
    <scope>NUCLEOTIDE SEQUENCE</scope>
</reference>